<dbReference type="EMBL" id="UINC01023774">
    <property type="protein sequence ID" value="SVA96116.1"/>
    <property type="molecule type" value="Genomic_DNA"/>
</dbReference>
<feature type="transmembrane region" description="Helical" evidence="3">
    <location>
        <begin position="88"/>
        <end position="106"/>
    </location>
</feature>
<sequence>MATLLWVLGISLSISFLCSVLEAVLLSVTHSYVQVLKEQGSKAGRYLERMKEKIDEPIAAILTLNTIAHTAGATLGGSIAARVFGQTWICVFTGVLTLVILLFSEIVPKTIGATFWKYLGVPSAHVLRWMVLLMKPILIPLNFFSKILRGSRGSTVSRAELEVLAQIGYREGTIDEDEWKVVTNVIRLDEVTVGEVMTPRTDMIAVPREATVDEAIGIMLDEGHLRLPVYSESLDKVEGLLLARDL</sequence>
<evidence type="ECO:0000256" key="3">
    <source>
        <dbReference type="SAM" id="Phobius"/>
    </source>
</evidence>
<gene>
    <name evidence="6" type="ORF">METZ01_LOCUS148970</name>
</gene>
<keyword evidence="3" id="KW-0472">Membrane</keyword>
<dbReference type="InterPro" id="IPR000644">
    <property type="entry name" value="CBS_dom"/>
</dbReference>
<dbReference type="Gene3D" id="3.10.580.10">
    <property type="entry name" value="CBS-domain"/>
    <property type="match status" value="1"/>
</dbReference>
<dbReference type="PROSITE" id="PS51846">
    <property type="entry name" value="CNNM"/>
    <property type="match status" value="1"/>
</dbReference>
<keyword evidence="1" id="KW-0677">Repeat</keyword>
<dbReference type="GO" id="GO:0005886">
    <property type="term" value="C:plasma membrane"/>
    <property type="evidence" value="ECO:0007669"/>
    <property type="project" value="TreeGrafter"/>
</dbReference>
<keyword evidence="3" id="KW-1133">Transmembrane helix</keyword>
<keyword evidence="2" id="KW-0129">CBS domain</keyword>
<evidence type="ECO:0008006" key="7">
    <source>
        <dbReference type="Google" id="ProtNLM"/>
    </source>
</evidence>
<dbReference type="Pfam" id="PF01595">
    <property type="entry name" value="CNNM"/>
    <property type="match status" value="1"/>
</dbReference>
<keyword evidence="3" id="KW-0812">Transmembrane</keyword>
<feature type="domain" description="CBS" evidence="4">
    <location>
        <begin position="197"/>
        <end position="246"/>
    </location>
</feature>
<dbReference type="InterPro" id="IPR002550">
    <property type="entry name" value="CNNM"/>
</dbReference>
<feature type="transmembrane region" description="Helical" evidence="3">
    <location>
        <begin position="126"/>
        <end position="144"/>
    </location>
</feature>
<dbReference type="SUPFAM" id="SSF54631">
    <property type="entry name" value="CBS-domain pair"/>
    <property type="match status" value="1"/>
</dbReference>
<evidence type="ECO:0000256" key="2">
    <source>
        <dbReference type="ARBA" id="ARBA00023122"/>
    </source>
</evidence>
<evidence type="ECO:0000313" key="6">
    <source>
        <dbReference type="EMBL" id="SVA96116.1"/>
    </source>
</evidence>
<dbReference type="PROSITE" id="PS51371">
    <property type="entry name" value="CBS"/>
    <property type="match status" value="1"/>
</dbReference>
<dbReference type="PANTHER" id="PTHR22777:SF4">
    <property type="entry name" value="UPF0053 PROTEIN SLL1254"/>
    <property type="match status" value="1"/>
</dbReference>
<dbReference type="InterPro" id="IPR046342">
    <property type="entry name" value="CBS_dom_sf"/>
</dbReference>
<reference evidence="6" key="1">
    <citation type="submission" date="2018-05" db="EMBL/GenBank/DDBJ databases">
        <authorList>
            <person name="Lanie J.A."/>
            <person name="Ng W.-L."/>
            <person name="Kazmierczak K.M."/>
            <person name="Andrzejewski T.M."/>
            <person name="Davidsen T.M."/>
            <person name="Wayne K.J."/>
            <person name="Tettelin H."/>
            <person name="Glass J.I."/>
            <person name="Rusch D."/>
            <person name="Podicherti R."/>
            <person name="Tsui H.-C.T."/>
            <person name="Winkler M.E."/>
        </authorList>
    </citation>
    <scope>NUCLEOTIDE SEQUENCE</scope>
</reference>
<protein>
    <recommendedName>
        <fullName evidence="7">CNNM transmembrane domain-containing protein</fullName>
    </recommendedName>
</protein>
<organism evidence="6">
    <name type="scientific">marine metagenome</name>
    <dbReference type="NCBI Taxonomy" id="408172"/>
    <lineage>
        <taxon>unclassified sequences</taxon>
        <taxon>metagenomes</taxon>
        <taxon>ecological metagenomes</taxon>
    </lineage>
</organism>
<accession>A0A382A3K4</accession>
<evidence type="ECO:0000259" key="4">
    <source>
        <dbReference type="PROSITE" id="PS51371"/>
    </source>
</evidence>
<dbReference type="PANTHER" id="PTHR22777">
    <property type="entry name" value="HEMOLYSIN-RELATED"/>
    <property type="match status" value="1"/>
</dbReference>
<name>A0A382A3K4_9ZZZZ</name>
<feature type="domain" description="CNNM transmembrane" evidence="5">
    <location>
        <begin position="1"/>
        <end position="178"/>
    </location>
</feature>
<feature type="transmembrane region" description="Helical" evidence="3">
    <location>
        <begin position="58"/>
        <end position="81"/>
    </location>
</feature>
<proteinExistence type="predicted"/>
<dbReference type="Pfam" id="PF00571">
    <property type="entry name" value="CBS"/>
    <property type="match status" value="1"/>
</dbReference>
<evidence type="ECO:0000259" key="5">
    <source>
        <dbReference type="PROSITE" id="PS51846"/>
    </source>
</evidence>
<evidence type="ECO:0000256" key="1">
    <source>
        <dbReference type="ARBA" id="ARBA00022737"/>
    </source>
</evidence>
<dbReference type="AlphaFoldDB" id="A0A382A3K4"/>